<evidence type="ECO:0000313" key="2">
    <source>
        <dbReference type="Proteomes" id="UP000799750"/>
    </source>
</evidence>
<evidence type="ECO:0000313" key="1">
    <source>
        <dbReference type="EMBL" id="KAF2502957.1"/>
    </source>
</evidence>
<dbReference type="AlphaFoldDB" id="A0A6A6RHM2"/>
<protein>
    <submittedName>
        <fullName evidence="1">Uncharacterized protein</fullName>
    </submittedName>
</protein>
<accession>A0A6A6RHM2</accession>
<proteinExistence type="predicted"/>
<gene>
    <name evidence="1" type="ORF">BU16DRAFT_25218</name>
</gene>
<keyword evidence="2" id="KW-1185">Reference proteome</keyword>
<dbReference type="Proteomes" id="UP000799750">
    <property type="component" value="Unassembled WGS sequence"/>
</dbReference>
<name>A0A6A6RHM2_9PEZI</name>
<dbReference type="EMBL" id="MU004181">
    <property type="protein sequence ID" value="KAF2502957.1"/>
    <property type="molecule type" value="Genomic_DNA"/>
</dbReference>
<sequence>MSATLSCLSRIPICDSFFLEYRVPDADWLDRNLIIHFDRVRESNSLTRGIPRSRMGAGGPAPWDRLERGRSHAFGVQARTIHQFAPRFEGETRHTFPAHHHIANSICQINSLSSTCMSPRRGSLPRKDSAHLRASQASPRHVLVARRRYIWRNGYYLIGRYLSTLDQAALPTDGTWIPHSALLGRILLGRYCARASCSFDAMFSAPSRGHARSLPRVVAPLPESSSVSLL</sequence>
<organism evidence="1 2">
    <name type="scientific">Lophium mytilinum</name>
    <dbReference type="NCBI Taxonomy" id="390894"/>
    <lineage>
        <taxon>Eukaryota</taxon>
        <taxon>Fungi</taxon>
        <taxon>Dikarya</taxon>
        <taxon>Ascomycota</taxon>
        <taxon>Pezizomycotina</taxon>
        <taxon>Dothideomycetes</taxon>
        <taxon>Pleosporomycetidae</taxon>
        <taxon>Mytilinidiales</taxon>
        <taxon>Mytilinidiaceae</taxon>
        <taxon>Lophium</taxon>
    </lineage>
</organism>
<reference evidence="1" key="1">
    <citation type="journal article" date="2020" name="Stud. Mycol.">
        <title>101 Dothideomycetes genomes: a test case for predicting lifestyles and emergence of pathogens.</title>
        <authorList>
            <person name="Haridas S."/>
            <person name="Albert R."/>
            <person name="Binder M."/>
            <person name="Bloem J."/>
            <person name="Labutti K."/>
            <person name="Salamov A."/>
            <person name="Andreopoulos B."/>
            <person name="Baker S."/>
            <person name="Barry K."/>
            <person name="Bills G."/>
            <person name="Bluhm B."/>
            <person name="Cannon C."/>
            <person name="Castanera R."/>
            <person name="Culley D."/>
            <person name="Daum C."/>
            <person name="Ezra D."/>
            <person name="Gonzalez J."/>
            <person name="Henrissat B."/>
            <person name="Kuo A."/>
            <person name="Liang C."/>
            <person name="Lipzen A."/>
            <person name="Lutzoni F."/>
            <person name="Magnuson J."/>
            <person name="Mondo S."/>
            <person name="Nolan M."/>
            <person name="Ohm R."/>
            <person name="Pangilinan J."/>
            <person name="Park H.-J."/>
            <person name="Ramirez L."/>
            <person name="Alfaro M."/>
            <person name="Sun H."/>
            <person name="Tritt A."/>
            <person name="Yoshinaga Y."/>
            <person name="Zwiers L.-H."/>
            <person name="Turgeon B."/>
            <person name="Goodwin S."/>
            <person name="Spatafora J."/>
            <person name="Crous P."/>
            <person name="Grigoriev I."/>
        </authorList>
    </citation>
    <scope>NUCLEOTIDE SEQUENCE</scope>
    <source>
        <strain evidence="1">CBS 269.34</strain>
    </source>
</reference>